<name>A0A1M6BBJ9_9RHOB</name>
<proteinExistence type="predicted"/>
<dbReference type="InterPro" id="IPR016047">
    <property type="entry name" value="M23ase_b-sheet_dom"/>
</dbReference>
<dbReference type="EMBL" id="FQZQ01000001">
    <property type="protein sequence ID" value="SHI45948.1"/>
    <property type="molecule type" value="Genomic_DNA"/>
</dbReference>
<dbReference type="STRING" id="1470563.SAMN05444000_101176"/>
<dbReference type="InterPro" id="IPR011055">
    <property type="entry name" value="Dup_hybrid_motif"/>
</dbReference>
<evidence type="ECO:0000313" key="3">
    <source>
        <dbReference type="EMBL" id="SHI45948.1"/>
    </source>
</evidence>
<keyword evidence="1" id="KW-0732">Signal</keyword>
<evidence type="ECO:0000259" key="2">
    <source>
        <dbReference type="Pfam" id="PF01551"/>
    </source>
</evidence>
<keyword evidence="3" id="KW-0378">Hydrolase</keyword>
<protein>
    <submittedName>
        <fullName evidence="3">Septal ring factor EnvC, activator of murein hydrolases AmiA and AmiB</fullName>
    </submittedName>
</protein>
<evidence type="ECO:0000313" key="4">
    <source>
        <dbReference type="Proteomes" id="UP000183982"/>
    </source>
</evidence>
<reference evidence="4" key="1">
    <citation type="submission" date="2016-11" db="EMBL/GenBank/DDBJ databases">
        <authorList>
            <person name="Varghese N."/>
            <person name="Submissions S."/>
        </authorList>
    </citation>
    <scope>NUCLEOTIDE SEQUENCE [LARGE SCALE GENOMIC DNA]</scope>
    <source>
        <strain evidence="4">DSM 100564</strain>
    </source>
</reference>
<feature type="domain" description="M23ase beta-sheet core" evidence="2">
    <location>
        <begin position="261"/>
        <end position="368"/>
    </location>
</feature>
<dbReference type="Pfam" id="PF01551">
    <property type="entry name" value="Peptidase_M23"/>
    <property type="match status" value="1"/>
</dbReference>
<evidence type="ECO:0000256" key="1">
    <source>
        <dbReference type="SAM" id="SignalP"/>
    </source>
</evidence>
<feature type="signal peptide" evidence="1">
    <location>
        <begin position="1"/>
        <end position="19"/>
    </location>
</feature>
<dbReference type="Proteomes" id="UP000183982">
    <property type="component" value="Unassembled WGS sequence"/>
</dbReference>
<dbReference type="RefSeq" id="WP_073248429.1">
    <property type="nucleotide sequence ID" value="NZ_FQZQ01000001.1"/>
</dbReference>
<organism evidence="3 4">
    <name type="scientific">Shimia gijangensis</name>
    <dbReference type="NCBI Taxonomy" id="1470563"/>
    <lineage>
        <taxon>Bacteria</taxon>
        <taxon>Pseudomonadati</taxon>
        <taxon>Pseudomonadota</taxon>
        <taxon>Alphaproteobacteria</taxon>
        <taxon>Rhodobacterales</taxon>
        <taxon>Roseobacteraceae</taxon>
    </lineage>
</organism>
<gene>
    <name evidence="3" type="ORF">SAMN05444000_101176</name>
</gene>
<dbReference type="SUPFAM" id="SSF51261">
    <property type="entry name" value="Duplicated hybrid motif"/>
    <property type="match status" value="1"/>
</dbReference>
<feature type="chain" id="PRO_5012590263" evidence="1">
    <location>
        <begin position="20"/>
        <end position="378"/>
    </location>
</feature>
<sequence length="378" mass="40138">MKWIAALMFVGLVAGFARAETSPAEAAIAAADQLEAASLSLQDAKKSRDRVAALTETVQAYEAGLAALREGLRRAAIREAQIGRELKAQEDEIARLLGVLQGMGQGPAPVMLLHPEGPMGTARSGMILADVTPALDERAAKLRYDLEEVSILRELQQGAAEKLQDGLTGVQTARTSLSQAISDRTDLPLRFADDPVKTALLIASTETLEGFASGLSVIQEDEAEAEILPDVTYRMGELSLPVEAQVLRHAHEADAAGIRRPGLVLATRANALVTSPTAATIRYRGPLLDYGTVMILEPQAGLMFVLAGMDTVFGATGQVIPEGSPIGLMGGQDPQIGSILSTSGEGTGNERTETLYIEVRQGKDAVDPEIWFRTDKDG</sequence>
<dbReference type="GO" id="GO:0016787">
    <property type="term" value="F:hydrolase activity"/>
    <property type="evidence" value="ECO:0007669"/>
    <property type="project" value="UniProtKB-KW"/>
</dbReference>
<dbReference type="OrthoDB" id="9809144at2"/>
<dbReference type="AlphaFoldDB" id="A0A1M6BBJ9"/>
<keyword evidence="4" id="KW-1185">Reference proteome</keyword>
<accession>A0A1M6BBJ9</accession>
<dbReference type="Gene3D" id="2.70.70.10">
    <property type="entry name" value="Glucose Permease (Domain IIA)"/>
    <property type="match status" value="1"/>
</dbReference>